<dbReference type="EMBL" id="CP000828">
    <property type="protein sequence ID" value="ABW25253.1"/>
    <property type="molecule type" value="Genomic_DNA"/>
</dbReference>
<accession>B0C7J3</accession>
<dbReference type="KEGG" id="amr:AM1_0167"/>
<organism evidence="1 2">
    <name type="scientific">Acaryochloris marina (strain MBIC 11017)</name>
    <dbReference type="NCBI Taxonomy" id="329726"/>
    <lineage>
        <taxon>Bacteria</taxon>
        <taxon>Bacillati</taxon>
        <taxon>Cyanobacteriota</taxon>
        <taxon>Cyanophyceae</taxon>
        <taxon>Acaryochloridales</taxon>
        <taxon>Acaryochloridaceae</taxon>
        <taxon>Acaryochloris</taxon>
    </lineage>
</organism>
<dbReference type="AlphaFoldDB" id="B0C7J3"/>
<proteinExistence type="predicted"/>
<evidence type="ECO:0000313" key="2">
    <source>
        <dbReference type="Proteomes" id="UP000000268"/>
    </source>
</evidence>
<keyword evidence="2" id="KW-1185">Reference proteome</keyword>
<name>B0C7J3_ACAM1</name>
<gene>
    <name evidence="1" type="ordered locus">AM1_0167</name>
</gene>
<sequence length="46" mass="4767">MGLGLGLGFDLTFVRFNDTVFVMGISLILGCSTLVSKETGVASMAP</sequence>
<dbReference type="HOGENOM" id="CLU_3178807_0_0_3"/>
<protein>
    <submittedName>
        <fullName evidence="1">Uncharacterized protein</fullName>
    </submittedName>
</protein>
<evidence type="ECO:0000313" key="1">
    <source>
        <dbReference type="EMBL" id="ABW25253.1"/>
    </source>
</evidence>
<dbReference type="Proteomes" id="UP000000268">
    <property type="component" value="Chromosome"/>
</dbReference>
<reference evidence="1 2" key="1">
    <citation type="journal article" date="2008" name="Proc. Natl. Acad. Sci. U.S.A.">
        <title>Niche adaptation and genome expansion in the chlorophyll d-producing cyanobacterium Acaryochloris marina.</title>
        <authorList>
            <person name="Swingley W.D."/>
            <person name="Chen M."/>
            <person name="Cheung P.C."/>
            <person name="Conrad A.L."/>
            <person name="Dejesa L.C."/>
            <person name="Hao J."/>
            <person name="Honchak B.M."/>
            <person name="Karbach L.E."/>
            <person name="Kurdoglu A."/>
            <person name="Lahiri S."/>
            <person name="Mastrian S.D."/>
            <person name="Miyashita H."/>
            <person name="Page L."/>
            <person name="Ramakrishna P."/>
            <person name="Satoh S."/>
            <person name="Sattley W.M."/>
            <person name="Shimada Y."/>
            <person name="Taylor H.L."/>
            <person name="Tomo T."/>
            <person name="Tsuchiya T."/>
            <person name="Wang Z.T."/>
            <person name="Raymond J."/>
            <person name="Mimuro M."/>
            <person name="Blankenship R.E."/>
            <person name="Touchman J.W."/>
        </authorList>
    </citation>
    <scope>NUCLEOTIDE SEQUENCE [LARGE SCALE GENOMIC DNA]</scope>
    <source>
        <strain evidence="2">MBIC 11017</strain>
    </source>
</reference>